<dbReference type="Proteomes" id="UP000306319">
    <property type="component" value="Unassembled WGS sequence"/>
</dbReference>
<evidence type="ECO:0000313" key="1">
    <source>
        <dbReference type="EMBL" id="TGY77327.1"/>
    </source>
</evidence>
<reference evidence="1" key="1">
    <citation type="submission" date="2019-04" db="EMBL/GenBank/DDBJ databases">
        <title>Microbes associate with the intestines of laboratory mice.</title>
        <authorList>
            <person name="Navarre W."/>
            <person name="Wong E."/>
            <person name="Huang K."/>
            <person name="Tropini C."/>
            <person name="Ng K."/>
            <person name="Yu B."/>
        </authorList>
    </citation>
    <scope>NUCLEOTIDE SEQUENCE</scope>
    <source>
        <strain evidence="1">NM04_E33</strain>
    </source>
</reference>
<gene>
    <name evidence="1" type="ORF">E5331_14765</name>
</gene>
<sequence length="282" mass="33170">MFCRLLFLLSIISPFILSAQIATEIKLEPAMVTVKYERKVEMDTLDRGNKARTTILTLKAGKNHSAFYDAKRKWIDSIEYRYDDFFRAQYNGKEYYDFVGKTSSIKLFKNYPEGKIRVHDFFDICRWNIDEDMEKPEWNVTDSTANILGYECIMATTKFRGRVWNVWFTPEIPVSDGPWKLWGLPGLILHASDSNNDYTFSALEVSDRNPGYVEYFDYRPQPIFESTKRIKSLQRKWKSSQENIAYRIATSGMLGDKTPDVSKMKKTFILKYDFEETDYPHE</sequence>
<proteinExistence type="predicted"/>
<accession>A0AC61RBI3</accession>
<comment type="caution">
    <text evidence="1">The sequence shown here is derived from an EMBL/GenBank/DDBJ whole genome shotgun (WGS) entry which is preliminary data.</text>
</comment>
<protein>
    <submittedName>
        <fullName evidence="1">GLPGLI family protein</fullName>
    </submittedName>
</protein>
<dbReference type="EMBL" id="SRYB01000026">
    <property type="protein sequence ID" value="TGY77327.1"/>
    <property type="molecule type" value="Genomic_DNA"/>
</dbReference>
<organism evidence="1 2">
    <name type="scientific">Lepagella muris</name>
    <dbReference type="NCBI Taxonomy" id="3032870"/>
    <lineage>
        <taxon>Bacteria</taxon>
        <taxon>Pseudomonadati</taxon>
        <taxon>Bacteroidota</taxon>
        <taxon>Bacteroidia</taxon>
        <taxon>Bacteroidales</taxon>
        <taxon>Muribaculaceae</taxon>
        <taxon>Lepagella</taxon>
    </lineage>
</organism>
<keyword evidence="2" id="KW-1185">Reference proteome</keyword>
<evidence type="ECO:0000313" key="2">
    <source>
        <dbReference type="Proteomes" id="UP000306319"/>
    </source>
</evidence>
<name>A0AC61RBI3_9BACT</name>